<keyword evidence="2" id="KW-1185">Reference proteome</keyword>
<accession>A0A182TYT4</accession>
<dbReference type="VEuPathDB" id="VectorBase:AMEC010783"/>
<reference evidence="1" key="2">
    <citation type="submission" date="2020-05" db="UniProtKB">
        <authorList>
            <consortium name="EnsemblMetazoa"/>
        </authorList>
    </citation>
    <scope>IDENTIFICATION</scope>
    <source>
        <strain evidence="1">CM1001059</strain>
    </source>
</reference>
<sequence>MPRLPVTCTRVCWYAMDMRKICVLRDRGDAAGSQHDQGPVCGGICCDAETERQLQAKATKTFERLVKHHIRSQRGLWESAANVYKGKCGCVGRCQQCGWRIKGSVNLTVGCFFVRLTRIKSVRLCPFRCSCYIYQLKKVFFT</sequence>
<proteinExistence type="predicted"/>
<evidence type="ECO:0000313" key="2">
    <source>
        <dbReference type="Proteomes" id="UP000075902"/>
    </source>
</evidence>
<evidence type="ECO:0000313" key="1">
    <source>
        <dbReference type="EnsemblMetazoa" id="AMEC010783-PA"/>
    </source>
</evidence>
<dbReference type="EnsemblMetazoa" id="AMEC010783-RA">
    <property type="protein sequence ID" value="AMEC010783-PA"/>
    <property type="gene ID" value="AMEC010783"/>
</dbReference>
<name>A0A182TYT4_9DIPT</name>
<protein>
    <submittedName>
        <fullName evidence="1">Uncharacterized protein</fullName>
    </submittedName>
</protein>
<dbReference type="Proteomes" id="UP000075902">
    <property type="component" value="Unassembled WGS sequence"/>
</dbReference>
<dbReference type="AlphaFoldDB" id="A0A182TYT4"/>
<organism evidence="1 2">
    <name type="scientific">Anopheles melas</name>
    <dbReference type="NCBI Taxonomy" id="34690"/>
    <lineage>
        <taxon>Eukaryota</taxon>
        <taxon>Metazoa</taxon>
        <taxon>Ecdysozoa</taxon>
        <taxon>Arthropoda</taxon>
        <taxon>Hexapoda</taxon>
        <taxon>Insecta</taxon>
        <taxon>Pterygota</taxon>
        <taxon>Neoptera</taxon>
        <taxon>Endopterygota</taxon>
        <taxon>Diptera</taxon>
        <taxon>Nematocera</taxon>
        <taxon>Culicoidea</taxon>
        <taxon>Culicidae</taxon>
        <taxon>Anophelinae</taxon>
        <taxon>Anopheles</taxon>
    </lineage>
</organism>
<dbReference type="STRING" id="34690.A0A182TYT4"/>
<reference evidence="2" key="1">
    <citation type="submission" date="2014-01" db="EMBL/GenBank/DDBJ databases">
        <title>The Genome Sequence of Anopheles melas CM1001059_A (V2).</title>
        <authorList>
            <consortium name="The Broad Institute Genomics Platform"/>
            <person name="Neafsey D.E."/>
            <person name="Besansky N."/>
            <person name="Howell P."/>
            <person name="Walton C."/>
            <person name="Young S.K."/>
            <person name="Zeng Q."/>
            <person name="Gargeya S."/>
            <person name="Fitzgerald M."/>
            <person name="Haas B."/>
            <person name="Abouelleil A."/>
            <person name="Allen A.W."/>
            <person name="Alvarado L."/>
            <person name="Arachchi H.M."/>
            <person name="Berlin A.M."/>
            <person name="Chapman S.B."/>
            <person name="Gainer-Dewar J."/>
            <person name="Goldberg J."/>
            <person name="Griggs A."/>
            <person name="Gujja S."/>
            <person name="Hansen M."/>
            <person name="Howarth C."/>
            <person name="Imamovic A."/>
            <person name="Ireland A."/>
            <person name="Larimer J."/>
            <person name="McCowan C."/>
            <person name="Murphy C."/>
            <person name="Pearson M."/>
            <person name="Poon T.W."/>
            <person name="Priest M."/>
            <person name="Roberts A."/>
            <person name="Saif S."/>
            <person name="Shea T."/>
            <person name="Sisk P."/>
            <person name="Sykes S."/>
            <person name="Wortman J."/>
            <person name="Nusbaum C."/>
            <person name="Birren B."/>
        </authorList>
    </citation>
    <scope>NUCLEOTIDE SEQUENCE [LARGE SCALE GENOMIC DNA]</scope>
    <source>
        <strain evidence="2">CM1001059</strain>
    </source>
</reference>